<keyword evidence="2" id="KW-1185">Reference proteome</keyword>
<sequence length="88" mass="10152">SQFWLILGFRLLRVGLTVRLARIYELKLIISNFYFLPLLSTLTPYRNLPLHVRLREVVGSTRPCNVSVQGLFSYLNKVCPVTKDQATN</sequence>
<dbReference type="AlphaFoldDB" id="M4C6S3"/>
<dbReference type="VEuPathDB" id="FungiDB:HpaG814810"/>
<reference evidence="1" key="2">
    <citation type="submission" date="2015-06" db="UniProtKB">
        <authorList>
            <consortium name="EnsemblProtists"/>
        </authorList>
    </citation>
    <scope>IDENTIFICATION</scope>
    <source>
        <strain evidence="1">Emoy2</strain>
    </source>
</reference>
<organism evidence="1 2">
    <name type="scientific">Hyaloperonospora arabidopsidis (strain Emoy2)</name>
    <name type="common">Downy mildew agent</name>
    <name type="synonym">Peronospora arabidopsidis</name>
    <dbReference type="NCBI Taxonomy" id="559515"/>
    <lineage>
        <taxon>Eukaryota</taxon>
        <taxon>Sar</taxon>
        <taxon>Stramenopiles</taxon>
        <taxon>Oomycota</taxon>
        <taxon>Peronosporomycetes</taxon>
        <taxon>Peronosporales</taxon>
        <taxon>Peronosporaceae</taxon>
        <taxon>Hyaloperonospora</taxon>
    </lineage>
</organism>
<protein>
    <submittedName>
        <fullName evidence="1">Uncharacterized protein</fullName>
    </submittedName>
</protein>
<dbReference type="InParanoid" id="M4C6S3"/>
<dbReference type="Proteomes" id="UP000011713">
    <property type="component" value="Unassembled WGS sequence"/>
</dbReference>
<reference evidence="2" key="1">
    <citation type="journal article" date="2010" name="Science">
        <title>Signatures of adaptation to obligate biotrophy in the Hyaloperonospora arabidopsidis genome.</title>
        <authorList>
            <person name="Baxter L."/>
            <person name="Tripathy S."/>
            <person name="Ishaque N."/>
            <person name="Boot N."/>
            <person name="Cabral A."/>
            <person name="Kemen E."/>
            <person name="Thines M."/>
            <person name="Ah-Fong A."/>
            <person name="Anderson R."/>
            <person name="Badejoko W."/>
            <person name="Bittner-Eddy P."/>
            <person name="Boore J.L."/>
            <person name="Chibucos M.C."/>
            <person name="Coates M."/>
            <person name="Dehal P."/>
            <person name="Delehaunty K."/>
            <person name="Dong S."/>
            <person name="Downton P."/>
            <person name="Dumas B."/>
            <person name="Fabro G."/>
            <person name="Fronick C."/>
            <person name="Fuerstenberg S.I."/>
            <person name="Fulton L."/>
            <person name="Gaulin E."/>
            <person name="Govers F."/>
            <person name="Hughes L."/>
            <person name="Humphray S."/>
            <person name="Jiang R.H."/>
            <person name="Judelson H."/>
            <person name="Kamoun S."/>
            <person name="Kyung K."/>
            <person name="Meijer H."/>
            <person name="Minx P."/>
            <person name="Morris P."/>
            <person name="Nelson J."/>
            <person name="Phuntumart V."/>
            <person name="Qutob D."/>
            <person name="Rehmany A."/>
            <person name="Rougon-Cardoso A."/>
            <person name="Ryden P."/>
            <person name="Torto-Alalibo T."/>
            <person name="Studholme D."/>
            <person name="Wang Y."/>
            <person name="Win J."/>
            <person name="Wood J."/>
            <person name="Clifton S.W."/>
            <person name="Rogers J."/>
            <person name="Van den Ackerveken G."/>
            <person name="Jones J.D."/>
            <person name="McDowell J.M."/>
            <person name="Beynon J."/>
            <person name="Tyler B.M."/>
        </authorList>
    </citation>
    <scope>NUCLEOTIDE SEQUENCE [LARGE SCALE GENOMIC DNA]</scope>
    <source>
        <strain evidence="2">Emoy2</strain>
    </source>
</reference>
<evidence type="ECO:0000313" key="1">
    <source>
        <dbReference type="EnsemblProtists" id="HpaP814810"/>
    </source>
</evidence>
<dbReference type="HOGENOM" id="CLU_2475767_0_0_1"/>
<dbReference type="EnsemblProtists" id="HpaT814810">
    <property type="protein sequence ID" value="HpaP814810"/>
    <property type="gene ID" value="HpaG814810"/>
</dbReference>
<dbReference type="EMBL" id="ABWE02001888">
    <property type="status" value="NOT_ANNOTATED_CDS"/>
    <property type="molecule type" value="Genomic_DNA"/>
</dbReference>
<evidence type="ECO:0000313" key="2">
    <source>
        <dbReference type="Proteomes" id="UP000011713"/>
    </source>
</evidence>
<name>M4C6S3_HYAAE</name>
<proteinExistence type="predicted"/>
<accession>M4C6S3</accession>